<protein>
    <submittedName>
        <fullName evidence="2">Uncharacterized protein</fullName>
    </submittedName>
</protein>
<proteinExistence type="predicted"/>
<feature type="region of interest" description="Disordered" evidence="1">
    <location>
        <begin position="1"/>
        <end position="54"/>
    </location>
</feature>
<evidence type="ECO:0000256" key="1">
    <source>
        <dbReference type="SAM" id="MobiDB-lite"/>
    </source>
</evidence>
<accession>A0AAD7RPJ3</accession>
<organism evidence="2 3">
    <name type="scientific">Aldrovandia affinis</name>
    <dbReference type="NCBI Taxonomy" id="143900"/>
    <lineage>
        <taxon>Eukaryota</taxon>
        <taxon>Metazoa</taxon>
        <taxon>Chordata</taxon>
        <taxon>Craniata</taxon>
        <taxon>Vertebrata</taxon>
        <taxon>Euteleostomi</taxon>
        <taxon>Actinopterygii</taxon>
        <taxon>Neopterygii</taxon>
        <taxon>Teleostei</taxon>
        <taxon>Notacanthiformes</taxon>
        <taxon>Halosauridae</taxon>
        <taxon>Aldrovandia</taxon>
    </lineage>
</organism>
<name>A0AAD7RPJ3_9TELE</name>
<dbReference type="EMBL" id="JAINUG010000201">
    <property type="protein sequence ID" value="KAJ8388051.1"/>
    <property type="molecule type" value="Genomic_DNA"/>
</dbReference>
<evidence type="ECO:0000313" key="2">
    <source>
        <dbReference type="EMBL" id="KAJ8388051.1"/>
    </source>
</evidence>
<gene>
    <name evidence="2" type="ORF">AAFF_G00146690</name>
</gene>
<dbReference type="AlphaFoldDB" id="A0AAD7RPJ3"/>
<dbReference type="Proteomes" id="UP001221898">
    <property type="component" value="Unassembled WGS sequence"/>
</dbReference>
<feature type="compositionally biased region" description="Polar residues" evidence="1">
    <location>
        <begin position="1"/>
        <end position="10"/>
    </location>
</feature>
<sequence length="89" mass="9590">MGVSSASLNLNEHRQNLRGESQAQRNAAWLKSRQRRKKGEWLGNAVPSVPAGKEGAIPALCGAELLKGLVPRPTSARRARAEAVLAYSE</sequence>
<comment type="caution">
    <text evidence="2">The sequence shown here is derived from an EMBL/GenBank/DDBJ whole genome shotgun (WGS) entry which is preliminary data.</text>
</comment>
<keyword evidence="3" id="KW-1185">Reference proteome</keyword>
<evidence type="ECO:0000313" key="3">
    <source>
        <dbReference type="Proteomes" id="UP001221898"/>
    </source>
</evidence>
<reference evidence="2" key="1">
    <citation type="journal article" date="2023" name="Science">
        <title>Genome structures resolve the early diversification of teleost fishes.</title>
        <authorList>
            <person name="Parey E."/>
            <person name="Louis A."/>
            <person name="Montfort J."/>
            <person name="Bouchez O."/>
            <person name="Roques C."/>
            <person name="Iampietro C."/>
            <person name="Lluch J."/>
            <person name="Castinel A."/>
            <person name="Donnadieu C."/>
            <person name="Desvignes T."/>
            <person name="Floi Bucao C."/>
            <person name="Jouanno E."/>
            <person name="Wen M."/>
            <person name="Mejri S."/>
            <person name="Dirks R."/>
            <person name="Jansen H."/>
            <person name="Henkel C."/>
            <person name="Chen W.J."/>
            <person name="Zahm M."/>
            <person name="Cabau C."/>
            <person name="Klopp C."/>
            <person name="Thompson A.W."/>
            <person name="Robinson-Rechavi M."/>
            <person name="Braasch I."/>
            <person name="Lecointre G."/>
            <person name="Bobe J."/>
            <person name="Postlethwait J.H."/>
            <person name="Berthelot C."/>
            <person name="Roest Crollius H."/>
            <person name="Guiguen Y."/>
        </authorList>
    </citation>
    <scope>NUCLEOTIDE SEQUENCE</scope>
    <source>
        <strain evidence="2">NC1722</strain>
    </source>
</reference>